<name>A6JY49_RAT</name>
<protein>
    <submittedName>
        <fullName evidence="1">Chemokine (C-C motif) ligand 22</fullName>
    </submittedName>
</protein>
<dbReference type="AGR" id="RGD:619933"/>
<dbReference type="EMBL" id="CH474006">
    <property type="protein sequence ID" value="EDL87327.1"/>
    <property type="molecule type" value="Genomic_DNA"/>
</dbReference>
<evidence type="ECO:0000313" key="1">
    <source>
        <dbReference type="EMBL" id="EDL87327.1"/>
    </source>
</evidence>
<evidence type="ECO:0000313" key="2">
    <source>
        <dbReference type="Proteomes" id="UP000234681"/>
    </source>
</evidence>
<dbReference type="RGD" id="619933">
    <property type="gene designation" value="Ccl22"/>
</dbReference>
<organism evidence="1 2">
    <name type="scientific">Rattus norvegicus</name>
    <name type="common">Rat</name>
    <dbReference type="NCBI Taxonomy" id="10116"/>
    <lineage>
        <taxon>Eukaryota</taxon>
        <taxon>Metazoa</taxon>
        <taxon>Chordata</taxon>
        <taxon>Craniata</taxon>
        <taxon>Vertebrata</taxon>
        <taxon>Euteleostomi</taxon>
        <taxon>Mammalia</taxon>
        <taxon>Eutheria</taxon>
        <taxon>Euarchontoglires</taxon>
        <taxon>Glires</taxon>
        <taxon>Rodentia</taxon>
        <taxon>Myomorpha</taxon>
        <taxon>Muroidea</taxon>
        <taxon>Muridae</taxon>
        <taxon>Murinae</taxon>
        <taxon>Rattus</taxon>
    </lineage>
</organism>
<gene>
    <name evidence="1 3" type="primary">Ccl22</name>
    <name evidence="1" type="ORF">rCG_39064</name>
</gene>
<sequence>MTTGLVSPQGSANPILLPSSKSLANNSTFAHLHPLGCHSVKPQVPVLPVRPLQLILFQRGSREALLASLTQYLLPTALDETRVLVLVPLDPMMPWPPSLLTCREHQYLSSMCYPVPLPRRLLGPGILSLLQALSSTTHLPGFHPSQSQAPCFRLPWPPPTLRILGVSDWSTRPQGRRSPQELLLFLGLQHRSGLRIRFLKGAANSTSKINLPPSLM</sequence>
<dbReference type="Proteomes" id="UP000234681">
    <property type="component" value="Chromosome 19"/>
</dbReference>
<proteinExistence type="predicted"/>
<reference evidence="2" key="1">
    <citation type="submission" date="2005-09" db="EMBL/GenBank/DDBJ databases">
        <authorList>
            <person name="Mural R.J."/>
            <person name="Li P.W."/>
            <person name="Adams M.D."/>
            <person name="Amanatides P.G."/>
            <person name="Baden-Tillson H."/>
            <person name="Barnstead M."/>
            <person name="Chin S.H."/>
            <person name="Dew I."/>
            <person name="Evans C.A."/>
            <person name="Ferriera S."/>
            <person name="Flanigan M."/>
            <person name="Fosler C."/>
            <person name="Glodek A."/>
            <person name="Gu Z."/>
            <person name="Holt R.A."/>
            <person name="Jennings D."/>
            <person name="Kraft C.L."/>
            <person name="Lu F."/>
            <person name="Nguyen T."/>
            <person name="Nusskern D.R."/>
            <person name="Pfannkoch C.M."/>
            <person name="Sitter C."/>
            <person name="Sutton G.G."/>
            <person name="Venter J.C."/>
            <person name="Wang Z."/>
            <person name="Woodage T."/>
            <person name="Zheng X.H."/>
            <person name="Zhong F."/>
        </authorList>
    </citation>
    <scope>NUCLEOTIDE SEQUENCE [LARGE SCALE GENOMIC DNA]</scope>
    <source>
        <strain>BN</strain>
        <strain evidence="2">Sprague-Dawley</strain>
    </source>
</reference>
<accession>A6JY49</accession>
<evidence type="ECO:0000313" key="3">
    <source>
        <dbReference type="RGD" id="619933"/>
    </source>
</evidence>
<dbReference type="AlphaFoldDB" id="A6JY49"/>